<evidence type="ECO:0000313" key="2">
    <source>
        <dbReference type="Proteomes" id="UP001057402"/>
    </source>
</evidence>
<organism evidence="1 2">
    <name type="scientific">Melastoma candidum</name>
    <dbReference type="NCBI Taxonomy" id="119954"/>
    <lineage>
        <taxon>Eukaryota</taxon>
        <taxon>Viridiplantae</taxon>
        <taxon>Streptophyta</taxon>
        <taxon>Embryophyta</taxon>
        <taxon>Tracheophyta</taxon>
        <taxon>Spermatophyta</taxon>
        <taxon>Magnoliopsida</taxon>
        <taxon>eudicotyledons</taxon>
        <taxon>Gunneridae</taxon>
        <taxon>Pentapetalae</taxon>
        <taxon>rosids</taxon>
        <taxon>malvids</taxon>
        <taxon>Myrtales</taxon>
        <taxon>Melastomataceae</taxon>
        <taxon>Melastomatoideae</taxon>
        <taxon>Melastomateae</taxon>
        <taxon>Melastoma</taxon>
    </lineage>
</organism>
<accession>A0ACB9LH96</accession>
<name>A0ACB9LH96_9MYRT</name>
<gene>
    <name evidence="1" type="ORF">MLD38_035463</name>
</gene>
<protein>
    <submittedName>
        <fullName evidence="1">Uncharacterized protein</fullName>
    </submittedName>
</protein>
<sequence>MARKYLRDLLVEDQEPFLLDAYISDLRRQLNKPPRPFAHRKSASFRENLLKNANACFSSSSFRYNGSKQSSSLPPILSVTAARVGAKTVGNNMVLLHVPTQTAAMLLEAALRIESYGLKDCDPPDRKKQGKSGEGAGAGGSLFRKFARFGRRSRKKEFRGCEGDDGVLVREILGLDKYGQQQMQGKVNVNNSSITIKKASSYAGKGPCSTSETLEAHLYESEQIRGRETFGGSEGSGLGRSPFRYPTPELRSPTLASPTHSLPMVYQDKANEEESDPHEIQSDDKEEVEVEKEQSSPVSVLDPHSYHDDDVREHGYAEVPDDNDGYEYEYKNADRSVNYEASYTRTKQQLLQKLYMFERLAGLDPVVLKELSIGQEDGEDEDEDRDVRPGRGGDDSSWRMGVTRGMMKRVSDIVLGEHQEVKKQGDHVRVGMALQDYYRRNRMVRSEEEDYHLEDAAEEIEVSILGFLVEELSEELCVSFGVFD</sequence>
<proteinExistence type="predicted"/>
<comment type="caution">
    <text evidence="1">The sequence shown here is derived from an EMBL/GenBank/DDBJ whole genome shotgun (WGS) entry which is preliminary data.</text>
</comment>
<keyword evidence="2" id="KW-1185">Reference proteome</keyword>
<dbReference type="Proteomes" id="UP001057402">
    <property type="component" value="Chromosome 11"/>
</dbReference>
<reference evidence="2" key="1">
    <citation type="journal article" date="2023" name="Front. Plant Sci.">
        <title>Chromosomal-level genome assembly of Melastoma candidum provides insights into trichome evolution.</title>
        <authorList>
            <person name="Zhong Y."/>
            <person name="Wu W."/>
            <person name="Sun C."/>
            <person name="Zou P."/>
            <person name="Liu Y."/>
            <person name="Dai S."/>
            <person name="Zhou R."/>
        </authorList>
    </citation>
    <scope>NUCLEOTIDE SEQUENCE [LARGE SCALE GENOMIC DNA]</scope>
</reference>
<evidence type="ECO:0000313" key="1">
    <source>
        <dbReference type="EMBL" id="KAI4310488.1"/>
    </source>
</evidence>
<dbReference type="EMBL" id="CM042890">
    <property type="protein sequence ID" value="KAI4310488.1"/>
    <property type="molecule type" value="Genomic_DNA"/>
</dbReference>